<evidence type="ECO:0000313" key="2">
    <source>
        <dbReference type="Proteomes" id="UP000694906"/>
    </source>
</evidence>
<gene>
    <name evidence="3" type="primary">LOC110346901</name>
</gene>
<dbReference type="RefSeq" id="XP_021104606.1">
    <property type="nucleotide sequence ID" value="XM_021248947.1"/>
</dbReference>
<keyword evidence="2" id="KW-1185">Reference proteome</keyword>
<name>A0AAX6S568_HETGA</name>
<dbReference type="Proteomes" id="UP000694906">
    <property type="component" value="Unplaced"/>
</dbReference>
<evidence type="ECO:0000256" key="1">
    <source>
        <dbReference type="SAM" id="SignalP"/>
    </source>
</evidence>
<protein>
    <submittedName>
        <fullName evidence="3">Uncharacterized protein LOC110346901 isoform X2</fullName>
    </submittedName>
</protein>
<dbReference type="GeneID" id="110346901"/>
<organism evidence="2 3">
    <name type="scientific">Heterocephalus glaber</name>
    <name type="common">Naked mole rat</name>
    <dbReference type="NCBI Taxonomy" id="10181"/>
    <lineage>
        <taxon>Eukaryota</taxon>
        <taxon>Metazoa</taxon>
        <taxon>Chordata</taxon>
        <taxon>Craniata</taxon>
        <taxon>Vertebrata</taxon>
        <taxon>Euteleostomi</taxon>
        <taxon>Mammalia</taxon>
        <taxon>Eutheria</taxon>
        <taxon>Euarchontoglires</taxon>
        <taxon>Glires</taxon>
        <taxon>Rodentia</taxon>
        <taxon>Hystricomorpha</taxon>
        <taxon>Bathyergidae</taxon>
        <taxon>Heterocephalus</taxon>
    </lineage>
</organism>
<feature type="chain" id="PRO_5043388399" evidence="1">
    <location>
        <begin position="20"/>
        <end position="169"/>
    </location>
</feature>
<feature type="signal peptide" evidence="1">
    <location>
        <begin position="1"/>
        <end position="19"/>
    </location>
</feature>
<accession>A0AAX6S568</accession>
<reference evidence="3" key="1">
    <citation type="submission" date="2025-08" db="UniProtKB">
        <authorList>
            <consortium name="RefSeq"/>
        </authorList>
    </citation>
    <scope>IDENTIFICATION</scope>
</reference>
<dbReference type="AlphaFoldDB" id="A0AAX6S568"/>
<keyword evidence="1" id="KW-0732">Signal</keyword>
<evidence type="ECO:0000313" key="3">
    <source>
        <dbReference type="RefSeq" id="XP_021104606.1"/>
    </source>
</evidence>
<sequence>MDWCPFCVQASAFLSFTLAVTPSWEEAGPSFCFSADSWEPAVAQDQGLRPPMVTFLTRLTVAEGCCSLACSWRFLVAMPTIDVTTTGCEVDSLRPRHMEFRIQPVSRCRSFAFCHLLCISSPHCRGSHIALIGDSILTSRMKTGAHAPGPHPGACGKGGTHVYLAGKNC</sequence>
<proteinExistence type="predicted"/>